<sequence length="452" mass="49240">MKKTLSFASYITIGSMLFGLFFGAGNLIFPVQMGQLAGSNTPLATLGFILTGVGLPFLGVLAIGFSQSNGLYDLAKRVHPAFGLFFTVALYLTIGPFFALPRTATVSFEVGIAPYISETWQTLCLLLFSLTFFILAWAFSLKPAKIMTWIGKILNPLFLIFLSFLIIKAFSQPMGKIANQVISPAYVESPLITGFIEGYNTMDVLASLAFAIIVINSIKRLGVTNPLEIAKDTLKAGTVTLILMTVIYGSLAYMGATSLSRLPIAENGGLALNQIANFYFGPIGSLLLAIIVTLACLKTAIGLITACSETFTELFPLISYRNFVHLFSLFGCLIANLGLTSIIKFSLPVLMFLYPLSIVLVFLALLSPLFKHQPIVYQITIGVTFVLSIYEGLKAGPSWLQQLPLIKPIITFLDTLLPLSDLNMGWVLPAILAFIVSFILMIFTKKNISPSW</sequence>
<feature type="transmembrane region" description="Helical" evidence="9">
    <location>
        <begin position="191"/>
        <end position="215"/>
    </location>
</feature>
<dbReference type="AlphaFoldDB" id="A0A429ZT80"/>
<keyword evidence="11" id="KW-1185">Reference proteome</keyword>
<feature type="transmembrane region" description="Helical" evidence="9">
    <location>
        <begin position="43"/>
        <end position="66"/>
    </location>
</feature>
<dbReference type="GO" id="GO:0005304">
    <property type="term" value="F:L-valine transmembrane transporter activity"/>
    <property type="evidence" value="ECO:0007669"/>
    <property type="project" value="TreeGrafter"/>
</dbReference>
<feature type="transmembrane region" description="Helical" evidence="9">
    <location>
        <begin position="318"/>
        <end position="339"/>
    </location>
</feature>
<evidence type="ECO:0000256" key="8">
    <source>
        <dbReference type="ARBA" id="ARBA00023136"/>
    </source>
</evidence>
<feature type="transmembrane region" description="Helical" evidence="9">
    <location>
        <begin position="7"/>
        <end position="31"/>
    </location>
</feature>
<dbReference type="PANTHER" id="PTHR30588:SF0">
    <property type="entry name" value="BRANCHED-CHAIN AMINO ACID PERMEASE BRNQ"/>
    <property type="match status" value="1"/>
</dbReference>
<evidence type="ECO:0000313" key="10">
    <source>
        <dbReference type="EMBL" id="RST96830.1"/>
    </source>
</evidence>
<keyword evidence="5 9" id="KW-0812">Transmembrane</keyword>
<evidence type="ECO:0000313" key="11">
    <source>
        <dbReference type="Proteomes" id="UP000287239"/>
    </source>
</evidence>
<reference evidence="10 11" key="1">
    <citation type="submission" date="2017-05" db="EMBL/GenBank/DDBJ databases">
        <title>Vagococcus spp. assemblies.</title>
        <authorList>
            <person name="Gulvik C.A."/>
        </authorList>
    </citation>
    <scope>NUCLEOTIDE SEQUENCE [LARGE SCALE GENOMIC DNA]</scope>
    <source>
        <strain evidence="10 11">NCFB 2777</strain>
    </source>
</reference>
<keyword evidence="7 9" id="KW-1133">Transmembrane helix</keyword>
<dbReference type="RefSeq" id="WP_126778789.1">
    <property type="nucleotide sequence ID" value="NZ_CAUQJP010000077.1"/>
</dbReference>
<accession>A0A429ZT80</accession>
<protein>
    <recommendedName>
        <fullName evidence="9">Branched-chain amino acid transport system carrier protein</fullName>
    </recommendedName>
</protein>
<dbReference type="GO" id="GO:0005886">
    <property type="term" value="C:plasma membrane"/>
    <property type="evidence" value="ECO:0007669"/>
    <property type="project" value="UniProtKB-SubCell"/>
</dbReference>
<evidence type="ECO:0000256" key="6">
    <source>
        <dbReference type="ARBA" id="ARBA00022970"/>
    </source>
</evidence>
<dbReference type="GO" id="GO:0015818">
    <property type="term" value="P:isoleucine transport"/>
    <property type="evidence" value="ECO:0007669"/>
    <property type="project" value="TreeGrafter"/>
</dbReference>
<gene>
    <name evidence="10" type="ORF">CBF35_04460</name>
</gene>
<evidence type="ECO:0000256" key="5">
    <source>
        <dbReference type="ARBA" id="ARBA00022692"/>
    </source>
</evidence>
<evidence type="ECO:0000256" key="1">
    <source>
        <dbReference type="ARBA" id="ARBA00004651"/>
    </source>
</evidence>
<dbReference type="Pfam" id="PF05525">
    <property type="entry name" value="Branch_AA_trans"/>
    <property type="match status" value="1"/>
</dbReference>
<dbReference type="GO" id="GO:0015820">
    <property type="term" value="P:L-leucine transport"/>
    <property type="evidence" value="ECO:0007669"/>
    <property type="project" value="TreeGrafter"/>
</dbReference>
<feature type="transmembrane region" description="Helical" evidence="9">
    <location>
        <begin position="120"/>
        <end position="141"/>
    </location>
</feature>
<name>A0A429ZT80_9ENTE</name>
<evidence type="ECO:0000256" key="7">
    <source>
        <dbReference type="ARBA" id="ARBA00022989"/>
    </source>
</evidence>
<comment type="function">
    <text evidence="9">Component of the transport system for branched-chain amino acids.</text>
</comment>
<dbReference type="EMBL" id="NGJU01000005">
    <property type="protein sequence ID" value="RST96830.1"/>
    <property type="molecule type" value="Genomic_DNA"/>
</dbReference>
<proteinExistence type="inferred from homology"/>
<dbReference type="InterPro" id="IPR004685">
    <property type="entry name" value="Brnchd-chn_aa_trnsp_Livcs"/>
</dbReference>
<dbReference type="GeneID" id="98567612"/>
<dbReference type="PANTHER" id="PTHR30588">
    <property type="entry name" value="BRANCHED-CHAIN AMINO ACID TRANSPORT SYSTEM 2 CARRIER PROTEIN"/>
    <property type="match status" value="1"/>
</dbReference>
<keyword evidence="8 9" id="KW-0472">Membrane</keyword>
<dbReference type="GO" id="GO:0015188">
    <property type="term" value="F:L-isoleucine transmembrane transporter activity"/>
    <property type="evidence" value="ECO:0007669"/>
    <property type="project" value="TreeGrafter"/>
</dbReference>
<feature type="transmembrane region" description="Helical" evidence="9">
    <location>
        <begin position="276"/>
        <end position="297"/>
    </location>
</feature>
<feature type="transmembrane region" description="Helical" evidence="9">
    <location>
        <begin position="78"/>
        <end position="100"/>
    </location>
</feature>
<dbReference type="GO" id="GO:0015190">
    <property type="term" value="F:L-leucine transmembrane transporter activity"/>
    <property type="evidence" value="ECO:0007669"/>
    <property type="project" value="TreeGrafter"/>
</dbReference>
<comment type="similarity">
    <text evidence="2 9">Belongs to the branched chain amino acid transporter family.</text>
</comment>
<evidence type="ECO:0000256" key="2">
    <source>
        <dbReference type="ARBA" id="ARBA00008540"/>
    </source>
</evidence>
<keyword evidence="6 9" id="KW-0029">Amino-acid transport</keyword>
<feature type="transmembrane region" description="Helical" evidence="9">
    <location>
        <begin position="236"/>
        <end position="256"/>
    </location>
</feature>
<feature type="transmembrane region" description="Helical" evidence="9">
    <location>
        <begin position="345"/>
        <end position="366"/>
    </location>
</feature>
<comment type="caution">
    <text evidence="10">The sequence shown here is derived from an EMBL/GenBank/DDBJ whole genome shotgun (WGS) entry which is preliminary data.</text>
</comment>
<dbReference type="OrthoDB" id="9783920at2"/>
<comment type="subcellular location">
    <subcellularLocation>
        <location evidence="1 9">Cell membrane</location>
        <topology evidence="1 9">Multi-pass membrane protein</topology>
    </subcellularLocation>
</comment>
<keyword evidence="3 9" id="KW-0813">Transport</keyword>
<dbReference type="Proteomes" id="UP000287239">
    <property type="component" value="Unassembled WGS sequence"/>
</dbReference>
<feature type="transmembrane region" description="Helical" evidence="9">
    <location>
        <begin position="153"/>
        <end position="171"/>
    </location>
</feature>
<feature type="transmembrane region" description="Helical" evidence="9">
    <location>
        <begin position="375"/>
        <end position="393"/>
    </location>
</feature>
<evidence type="ECO:0000256" key="9">
    <source>
        <dbReference type="RuleBase" id="RU362122"/>
    </source>
</evidence>
<feature type="transmembrane region" description="Helical" evidence="9">
    <location>
        <begin position="424"/>
        <end position="443"/>
    </location>
</feature>
<evidence type="ECO:0000256" key="3">
    <source>
        <dbReference type="ARBA" id="ARBA00022448"/>
    </source>
</evidence>
<evidence type="ECO:0000256" key="4">
    <source>
        <dbReference type="ARBA" id="ARBA00022475"/>
    </source>
</evidence>
<keyword evidence="4" id="KW-1003">Cell membrane</keyword>
<dbReference type="NCBIfam" id="TIGR00796">
    <property type="entry name" value="livcs"/>
    <property type="match status" value="1"/>
</dbReference>
<organism evidence="10 11">
    <name type="scientific">Vagococcus salmoninarum</name>
    <dbReference type="NCBI Taxonomy" id="2739"/>
    <lineage>
        <taxon>Bacteria</taxon>
        <taxon>Bacillati</taxon>
        <taxon>Bacillota</taxon>
        <taxon>Bacilli</taxon>
        <taxon>Lactobacillales</taxon>
        <taxon>Enterococcaceae</taxon>
        <taxon>Vagococcus</taxon>
    </lineage>
</organism>